<dbReference type="PANTHER" id="PTHR43194:SF2">
    <property type="entry name" value="PEROXISOMAL MEMBRANE PROTEIN LPX1"/>
    <property type="match status" value="1"/>
</dbReference>
<dbReference type="InterPro" id="IPR000073">
    <property type="entry name" value="AB_hydrolase_1"/>
</dbReference>
<dbReference type="PANTHER" id="PTHR43194">
    <property type="entry name" value="HYDROLASE ALPHA/BETA FOLD FAMILY"/>
    <property type="match status" value="1"/>
</dbReference>
<organism evidence="2 3">
    <name type="scientific">Pedococcus cremeus</name>
    <dbReference type="NCBI Taxonomy" id="587636"/>
    <lineage>
        <taxon>Bacteria</taxon>
        <taxon>Bacillati</taxon>
        <taxon>Actinomycetota</taxon>
        <taxon>Actinomycetes</taxon>
        <taxon>Micrococcales</taxon>
        <taxon>Intrasporangiaceae</taxon>
        <taxon>Pedococcus</taxon>
    </lineage>
</organism>
<dbReference type="InterPro" id="IPR029058">
    <property type="entry name" value="AB_hydrolase_fold"/>
</dbReference>
<keyword evidence="3" id="KW-1185">Reference proteome</keyword>
<dbReference type="STRING" id="587636.SAMN05216199_3686"/>
<dbReference type="AlphaFoldDB" id="A0A1H9XD22"/>
<dbReference type="Pfam" id="PF12697">
    <property type="entry name" value="Abhydrolase_6"/>
    <property type="match status" value="1"/>
</dbReference>
<dbReference type="Gene3D" id="3.40.50.1820">
    <property type="entry name" value="alpha/beta hydrolase"/>
    <property type="match status" value="1"/>
</dbReference>
<name>A0A1H9XD22_9MICO</name>
<reference evidence="3" key="1">
    <citation type="submission" date="2016-10" db="EMBL/GenBank/DDBJ databases">
        <authorList>
            <person name="Varghese N."/>
            <person name="Submissions S."/>
        </authorList>
    </citation>
    <scope>NUCLEOTIDE SEQUENCE [LARGE SCALE GENOMIC DNA]</scope>
    <source>
        <strain evidence="3">CGMCC 1.6963</strain>
    </source>
</reference>
<dbReference type="SUPFAM" id="SSF53474">
    <property type="entry name" value="alpha/beta-Hydrolases"/>
    <property type="match status" value="1"/>
</dbReference>
<dbReference type="EMBL" id="FOHB01000007">
    <property type="protein sequence ID" value="SES44045.1"/>
    <property type="molecule type" value="Genomic_DNA"/>
</dbReference>
<evidence type="ECO:0000313" key="3">
    <source>
        <dbReference type="Proteomes" id="UP000199019"/>
    </source>
</evidence>
<dbReference type="PRINTS" id="PR00111">
    <property type="entry name" value="ABHYDROLASE"/>
</dbReference>
<gene>
    <name evidence="2" type="ORF">SAMN05216199_3686</name>
</gene>
<accession>A0A1H9XD22</accession>
<proteinExistence type="predicted"/>
<dbReference type="InterPro" id="IPR050228">
    <property type="entry name" value="Carboxylesterase_BioH"/>
</dbReference>
<feature type="domain" description="AB hydrolase-1" evidence="1">
    <location>
        <begin position="28"/>
        <end position="259"/>
    </location>
</feature>
<dbReference type="Proteomes" id="UP000199019">
    <property type="component" value="Unassembled WGS sequence"/>
</dbReference>
<dbReference type="GO" id="GO:0003824">
    <property type="term" value="F:catalytic activity"/>
    <property type="evidence" value="ECO:0007669"/>
    <property type="project" value="UniProtKB-ARBA"/>
</dbReference>
<evidence type="ECO:0000313" key="2">
    <source>
        <dbReference type="EMBL" id="SES44045.1"/>
    </source>
</evidence>
<sequence>MVSRMPSPEFPPDLTVHDYGGPQDAPALVLLHGLTDSGECWADAAARWAPRYRVLAWDARGHGNSARFTPKQLEAGVGETMVADAVALLESLRDQGFERPVLVGHSMGGGTAGSVAATRPDLVRAVVLEDPALGGDPDETLDDRLKAGAERAVDAQQWLDDPEAALAQGLADNPGWPASEYDGWARAKKQTDLAMLATGEARVRRTWQEVAAEIAVPALVVTCDDDYLWDDAKRAELDALDNPHLEVVTVHDADHCIRRSNVEGFHAVVDPWLEQHVSSRT</sequence>
<protein>
    <submittedName>
        <fullName evidence="2">Pimeloyl-ACP methyl ester carboxylesterase</fullName>
    </submittedName>
</protein>
<evidence type="ECO:0000259" key="1">
    <source>
        <dbReference type="Pfam" id="PF12697"/>
    </source>
</evidence>